<dbReference type="PANTHER" id="PTHR40940:SF2">
    <property type="entry name" value="BATD"/>
    <property type="match status" value="1"/>
</dbReference>
<dbReference type="Pfam" id="PF13584">
    <property type="entry name" value="BatD"/>
    <property type="match status" value="2"/>
</dbReference>
<gene>
    <name evidence="3" type="ORF">QYS49_31710</name>
</gene>
<dbReference type="PANTHER" id="PTHR40940">
    <property type="entry name" value="PROTEIN BATD-RELATED"/>
    <property type="match status" value="1"/>
</dbReference>
<feature type="transmembrane region" description="Helical" evidence="2">
    <location>
        <begin position="7"/>
        <end position="24"/>
    </location>
</feature>
<keyword evidence="4" id="KW-1185">Reference proteome</keyword>
<keyword evidence="2" id="KW-1133">Transmembrane helix</keyword>
<keyword evidence="2" id="KW-0812">Transmembrane</keyword>
<dbReference type="AlphaFoldDB" id="A0AA51R950"/>
<organism evidence="3 4">
    <name type="scientific">Marivirga salinarum</name>
    <dbReference type="NCBI Taxonomy" id="3059078"/>
    <lineage>
        <taxon>Bacteria</taxon>
        <taxon>Pseudomonadati</taxon>
        <taxon>Bacteroidota</taxon>
        <taxon>Cytophagia</taxon>
        <taxon>Cytophagales</taxon>
        <taxon>Marivirgaceae</taxon>
        <taxon>Marivirga</taxon>
    </lineage>
</organism>
<accession>A0AA51R950</accession>
<feature type="transmembrane region" description="Helical" evidence="2">
    <location>
        <begin position="462"/>
        <end position="483"/>
    </location>
</feature>
<dbReference type="RefSeq" id="WP_308349631.1">
    <property type="nucleotide sequence ID" value="NZ_CP129971.1"/>
</dbReference>
<reference evidence="3 4" key="1">
    <citation type="submission" date="2023-08" db="EMBL/GenBank/DDBJ databases">
        <title>Comparative genomics and taxonomic characterization of three novel marine species of genus Marivirga.</title>
        <authorList>
            <person name="Muhammad N."/>
            <person name="Kim S.-G."/>
        </authorList>
    </citation>
    <scope>NUCLEOTIDE SEQUENCE [LARGE SCALE GENOMIC DNA]</scope>
    <source>
        <strain evidence="3 4">BDSF4-3</strain>
    </source>
</reference>
<dbReference type="KEGG" id="msaa:QYS49_31710"/>
<keyword evidence="2" id="KW-0472">Membrane</keyword>
<proteinExistence type="predicted"/>
<protein>
    <submittedName>
        <fullName evidence="3">BatD family protein</fullName>
    </submittedName>
</protein>
<evidence type="ECO:0000313" key="4">
    <source>
        <dbReference type="Proteomes" id="UP001230496"/>
    </source>
</evidence>
<evidence type="ECO:0000313" key="3">
    <source>
        <dbReference type="EMBL" id="WMN11897.1"/>
    </source>
</evidence>
<evidence type="ECO:0000256" key="1">
    <source>
        <dbReference type="SAM" id="MobiDB-lite"/>
    </source>
</evidence>
<dbReference type="EMBL" id="CP129971">
    <property type="protein sequence ID" value="WMN11897.1"/>
    <property type="molecule type" value="Genomic_DNA"/>
</dbReference>
<dbReference type="Proteomes" id="UP001230496">
    <property type="component" value="Chromosome"/>
</dbReference>
<feature type="region of interest" description="Disordered" evidence="1">
    <location>
        <begin position="120"/>
        <end position="140"/>
    </location>
</feature>
<dbReference type="InterPro" id="IPR025738">
    <property type="entry name" value="BatD"/>
</dbReference>
<evidence type="ECO:0000256" key="2">
    <source>
        <dbReference type="SAM" id="Phobius"/>
    </source>
</evidence>
<sequence length="486" mass="55510">MKFRLDYFLIIFSIMIFGSFGLMAQDISIELGPDRIALNEAFTITVKVEGETLKSYDKFPEISGLVKRGTSSSSSTNIFNGQVTRSQSITQTYVPEKEGTINIPAFNINVNGKVISSPGKNVEVGPAKQQSRNRRYDPFGSDPFEDFFGRRDEPDEFVNLKEDAFFALTTDKDEIYVGEGVNTTLAFYVSNENRAPLQFHDLTNQLTEILRKVRPNNVWEENFNIENITAEPVNIGGKRYSVYKIFQATFFPLGEQDIVFPKVGLEMIKYQVAKSRSFFGQNRKETFKTFYSKPKTVKVKPLPEHPLKDQVSVGNYELSENINSTELNTGESFQYEFDVRGKGNISGITEPQVIDKKELEIYSPDVSENITRSGVSVRGSKAFRYYMIPKEPGEYDLSEYFQFIFFNTSTNKYDTLKSNYNIKVIGESMANVNIEQASSDGLFYDRIDEVSNQLQSHQTTEIWKWVFNIFLIVAFSLSLFILLKKS</sequence>
<name>A0AA51R950_9BACT</name>